<keyword evidence="10" id="KW-1185">Reference proteome</keyword>
<dbReference type="Proteomes" id="UP000597138">
    <property type="component" value="Unassembled WGS sequence"/>
</dbReference>
<evidence type="ECO:0000259" key="6">
    <source>
        <dbReference type="SMART" id="SM00528"/>
    </source>
</evidence>
<evidence type="ECO:0000256" key="1">
    <source>
        <dbReference type="ARBA" id="ARBA00004453"/>
    </source>
</evidence>
<evidence type="ECO:0000256" key="2">
    <source>
        <dbReference type="ARBA" id="ARBA00010610"/>
    </source>
</evidence>
<reference evidence="7" key="4">
    <citation type="submission" date="2024-05" db="EMBL/GenBank/DDBJ databases">
        <authorList>
            <person name="Sun Q."/>
            <person name="Zhou Y."/>
        </authorList>
    </citation>
    <scope>NUCLEOTIDE SEQUENCE</scope>
    <source>
        <strain evidence="7">CGMCC 1.11013</strain>
    </source>
</reference>
<keyword evidence="3" id="KW-0963">Cytoplasm</keyword>
<protein>
    <submittedName>
        <fullName evidence="8">Histidine biosynthesis protein</fullName>
    </submittedName>
</protein>
<feature type="region of interest" description="Disordered" evidence="5">
    <location>
        <begin position="51"/>
        <end position="83"/>
    </location>
</feature>
<evidence type="ECO:0000256" key="5">
    <source>
        <dbReference type="SAM" id="MobiDB-lite"/>
    </source>
</evidence>
<dbReference type="GO" id="GO:0003677">
    <property type="term" value="F:DNA binding"/>
    <property type="evidence" value="ECO:0007669"/>
    <property type="project" value="UniProtKB-KW"/>
</dbReference>
<dbReference type="SUPFAM" id="SSF81273">
    <property type="entry name" value="H-NS histone-like proteins"/>
    <property type="match status" value="2"/>
</dbReference>
<sequence>MTTLSNIEERIKKLQARADAIQKKQAIAAVAKIHSLMKEYGLTIDDLTNRGSTGAAKGSVGAPRAATGKYRDQKTGATWGGRGRAPAWIANAKNRARFLVSAAVESSDSDSGKRTGNYPRGPQPAKYRDPKSGAEWSGRGKAPGWLASVKDRTKFLISTADTKTAGIKKPKS</sequence>
<dbReference type="Pfam" id="PF00816">
    <property type="entry name" value="Histone_HNS"/>
    <property type="match status" value="2"/>
</dbReference>
<evidence type="ECO:0000256" key="3">
    <source>
        <dbReference type="ARBA" id="ARBA00022490"/>
    </source>
</evidence>
<reference evidence="10" key="3">
    <citation type="journal article" date="2019" name="Int. J. Syst. Evol. Microbiol.">
        <title>The Global Catalogue of Microorganisms (GCM) 10K type strain sequencing project: providing services to taxonomists for standard genome sequencing and annotation.</title>
        <authorList>
            <consortium name="The Broad Institute Genomics Platform"/>
            <consortium name="The Broad Institute Genome Sequencing Center for Infectious Disease"/>
            <person name="Wu L."/>
            <person name="Ma J."/>
        </authorList>
    </citation>
    <scope>NUCLEOTIDE SEQUENCE [LARGE SCALE GENOMIC DNA]</scope>
    <source>
        <strain evidence="10">CGMCC 1.11013</strain>
    </source>
</reference>
<gene>
    <name evidence="8" type="ORF">BG57_28335</name>
    <name evidence="7" type="ORF">GCM10010985_59900</name>
</gene>
<name>A0A069NCR9_9BURK</name>
<dbReference type="EMBL" id="BMEG01000018">
    <property type="protein sequence ID" value="GGD97158.1"/>
    <property type="molecule type" value="Genomic_DNA"/>
</dbReference>
<dbReference type="InterPro" id="IPR027444">
    <property type="entry name" value="H-NS_C_dom"/>
</dbReference>
<dbReference type="STRING" id="1071679.BG57_28335"/>
<dbReference type="Gene3D" id="4.10.430.30">
    <property type="match status" value="2"/>
</dbReference>
<comment type="subcellular location">
    <subcellularLocation>
        <location evidence="1">Cytoplasm</location>
        <location evidence="1">Nucleoid</location>
    </subcellularLocation>
</comment>
<evidence type="ECO:0000313" key="8">
    <source>
        <dbReference type="EMBL" id="KDR26130.1"/>
    </source>
</evidence>
<dbReference type="RefSeq" id="WP_052006074.1">
    <property type="nucleotide sequence ID" value="NZ_BMEG01000018.1"/>
</dbReference>
<feature type="region of interest" description="Disordered" evidence="5">
    <location>
        <begin position="102"/>
        <end position="144"/>
    </location>
</feature>
<dbReference type="OrthoDB" id="5297879at2"/>
<reference evidence="8 9" key="2">
    <citation type="submission" date="2014-03" db="EMBL/GenBank/DDBJ databases">
        <title>Draft Genome Sequences of Four Burkholderia Strains.</title>
        <authorList>
            <person name="Liu X.Y."/>
            <person name="Li C.X."/>
            <person name="Xu J.H."/>
        </authorList>
    </citation>
    <scope>NUCLEOTIDE SEQUENCE [LARGE SCALE GENOMIC DNA]</scope>
    <source>
        <strain evidence="8 9">R27</strain>
    </source>
</reference>
<dbReference type="Proteomes" id="UP000027439">
    <property type="component" value="Unassembled WGS sequence"/>
</dbReference>
<dbReference type="EMBL" id="JFHE01000060">
    <property type="protein sequence ID" value="KDR26130.1"/>
    <property type="molecule type" value="Genomic_DNA"/>
</dbReference>
<proteinExistence type="inferred from homology"/>
<accession>A0A069NCR9</accession>
<dbReference type="AlphaFoldDB" id="A0A069NCR9"/>
<dbReference type="eggNOG" id="COG2916">
    <property type="taxonomic scope" value="Bacteria"/>
</dbReference>
<keyword evidence="4" id="KW-0238">DNA-binding</keyword>
<organism evidence="8 9">
    <name type="scientific">Caballeronia grimmiae</name>
    <dbReference type="NCBI Taxonomy" id="1071679"/>
    <lineage>
        <taxon>Bacteria</taxon>
        <taxon>Pseudomonadati</taxon>
        <taxon>Pseudomonadota</taxon>
        <taxon>Betaproteobacteria</taxon>
        <taxon>Burkholderiales</taxon>
        <taxon>Burkholderiaceae</taxon>
        <taxon>Caballeronia</taxon>
    </lineage>
</organism>
<reference evidence="7" key="1">
    <citation type="journal article" date="2014" name="Int. J. Syst. Evol. Microbiol.">
        <title>Complete genome of a new Firmicutes species belonging to the dominant human colonic microbiota ('Ruminococcus bicirculans') reveals two chromosomes and a selective capacity to utilize plant glucans.</title>
        <authorList>
            <consortium name="NISC Comparative Sequencing Program"/>
            <person name="Wegmann U."/>
            <person name="Louis P."/>
            <person name="Goesmann A."/>
            <person name="Henrissat B."/>
            <person name="Duncan S.H."/>
            <person name="Flint H.J."/>
        </authorList>
    </citation>
    <scope>NUCLEOTIDE SEQUENCE</scope>
    <source>
        <strain evidence="7">CGMCC 1.11013</strain>
    </source>
</reference>
<evidence type="ECO:0000256" key="4">
    <source>
        <dbReference type="ARBA" id="ARBA00023125"/>
    </source>
</evidence>
<dbReference type="GO" id="GO:0009295">
    <property type="term" value="C:nucleoid"/>
    <property type="evidence" value="ECO:0007669"/>
    <property type="project" value="UniProtKB-SubCell"/>
</dbReference>
<feature type="domain" description="DNA-binding protein H-NS-like C-terminal" evidence="6">
    <location>
        <begin position="117"/>
        <end position="157"/>
    </location>
</feature>
<evidence type="ECO:0000313" key="7">
    <source>
        <dbReference type="EMBL" id="GGD97158.1"/>
    </source>
</evidence>
<comment type="caution">
    <text evidence="8">The sequence shown here is derived from an EMBL/GenBank/DDBJ whole genome shotgun (WGS) entry which is preliminary data.</text>
</comment>
<feature type="domain" description="DNA-binding protein H-NS-like C-terminal" evidence="6">
    <location>
        <begin position="61"/>
        <end position="100"/>
    </location>
</feature>
<dbReference type="SMART" id="SM00528">
    <property type="entry name" value="HNS"/>
    <property type="match status" value="2"/>
</dbReference>
<evidence type="ECO:0000313" key="10">
    <source>
        <dbReference type="Proteomes" id="UP000597138"/>
    </source>
</evidence>
<evidence type="ECO:0000313" key="9">
    <source>
        <dbReference type="Proteomes" id="UP000027439"/>
    </source>
</evidence>
<comment type="similarity">
    <text evidence="2">Belongs to the histone-like protein H-NS family.</text>
</comment>
<dbReference type="PANTHER" id="PTHR38097:SF2">
    <property type="entry name" value="DNA-BINDING PROTEIN STPA"/>
    <property type="match status" value="1"/>
</dbReference>
<dbReference type="PANTHER" id="PTHR38097">
    <property type="match status" value="1"/>
</dbReference>